<dbReference type="PANTHER" id="PTHR48475">
    <property type="entry name" value="RIBONUCLEASE H"/>
    <property type="match status" value="1"/>
</dbReference>
<gene>
    <name evidence="1" type="ORF">B296_00029237</name>
</gene>
<accession>A0A427AFT9</accession>
<sequence>MVYPTLRVESYEESVSDDRLRENLDLLEERRAEAHLQTLTYKKVVARLYDRKVRPRRIQTGDLVLRRAEVSDLTRSRGKLAPNWEGPYRIASIPREGPYRKVVAKNVAHLKFTKVLRVMNHSRLNKKDYCH</sequence>
<evidence type="ECO:0008006" key="3">
    <source>
        <dbReference type="Google" id="ProtNLM"/>
    </source>
</evidence>
<comment type="caution">
    <text evidence="1">The sequence shown here is derived from an EMBL/GenBank/DDBJ whole genome shotgun (WGS) entry which is preliminary data.</text>
</comment>
<proteinExistence type="predicted"/>
<evidence type="ECO:0000313" key="1">
    <source>
        <dbReference type="EMBL" id="RRT75076.1"/>
    </source>
</evidence>
<protein>
    <recommendedName>
        <fullName evidence="3">Integrase zinc-binding domain-containing protein</fullName>
    </recommendedName>
</protein>
<dbReference type="EMBL" id="AMZH03002591">
    <property type="protein sequence ID" value="RRT75076.1"/>
    <property type="molecule type" value="Genomic_DNA"/>
</dbReference>
<dbReference type="PANTHER" id="PTHR48475:SF2">
    <property type="entry name" value="RIBONUCLEASE H"/>
    <property type="match status" value="1"/>
</dbReference>
<dbReference type="AlphaFoldDB" id="A0A427AFT9"/>
<organism evidence="1 2">
    <name type="scientific">Ensete ventricosum</name>
    <name type="common">Abyssinian banana</name>
    <name type="synonym">Musa ensete</name>
    <dbReference type="NCBI Taxonomy" id="4639"/>
    <lineage>
        <taxon>Eukaryota</taxon>
        <taxon>Viridiplantae</taxon>
        <taxon>Streptophyta</taxon>
        <taxon>Embryophyta</taxon>
        <taxon>Tracheophyta</taxon>
        <taxon>Spermatophyta</taxon>
        <taxon>Magnoliopsida</taxon>
        <taxon>Liliopsida</taxon>
        <taxon>Zingiberales</taxon>
        <taxon>Musaceae</taxon>
        <taxon>Ensete</taxon>
    </lineage>
</organism>
<reference evidence="1 2" key="1">
    <citation type="journal article" date="2014" name="Agronomy (Basel)">
        <title>A Draft Genome Sequence for Ensete ventricosum, the Drought-Tolerant Tree Against Hunger.</title>
        <authorList>
            <person name="Harrison J."/>
            <person name="Moore K.A."/>
            <person name="Paszkiewicz K."/>
            <person name="Jones T."/>
            <person name="Grant M."/>
            <person name="Ambacheew D."/>
            <person name="Muzemil S."/>
            <person name="Studholme D.J."/>
        </authorList>
    </citation>
    <scope>NUCLEOTIDE SEQUENCE [LARGE SCALE GENOMIC DNA]</scope>
</reference>
<dbReference type="Proteomes" id="UP000287651">
    <property type="component" value="Unassembled WGS sequence"/>
</dbReference>
<name>A0A427AFT9_ENSVE</name>
<evidence type="ECO:0000313" key="2">
    <source>
        <dbReference type="Proteomes" id="UP000287651"/>
    </source>
</evidence>